<accession>A0A1J4MTU2</accession>
<dbReference type="EMBL" id="LRBS01000034">
    <property type="protein sequence ID" value="OII77495.1"/>
    <property type="molecule type" value="Genomic_DNA"/>
</dbReference>
<dbReference type="SUPFAM" id="SSF46785">
    <property type="entry name" value="Winged helix' DNA-binding domain"/>
    <property type="match status" value="1"/>
</dbReference>
<dbReference type="GeneID" id="92365840"/>
<dbReference type="SMART" id="SM00531">
    <property type="entry name" value="TFIIE"/>
    <property type="match status" value="1"/>
</dbReference>
<dbReference type="GO" id="GO:0005673">
    <property type="term" value="C:transcription factor TFIIE complex"/>
    <property type="evidence" value="ECO:0007669"/>
    <property type="project" value="TreeGrafter"/>
</dbReference>
<name>A0A1J4MTU2_9CRYT</name>
<dbReference type="RefSeq" id="XP_067069341.1">
    <property type="nucleotide sequence ID" value="XM_067211889.1"/>
</dbReference>
<dbReference type="PROSITE" id="PS51344">
    <property type="entry name" value="HTH_TFE_IIE"/>
    <property type="match status" value="1"/>
</dbReference>
<dbReference type="AlphaFoldDB" id="A0A1J4MTU2"/>
<feature type="domain" description="HTH TFE/IIEalpha-type" evidence="1">
    <location>
        <begin position="24"/>
        <end position="122"/>
    </location>
</feature>
<proteinExistence type="predicted"/>
<protein>
    <recommendedName>
        <fullName evidence="1">HTH TFE/IIEalpha-type domain-containing protein</fullName>
    </recommendedName>
</protein>
<dbReference type="InterPro" id="IPR036390">
    <property type="entry name" value="WH_DNA-bd_sf"/>
</dbReference>
<dbReference type="InterPro" id="IPR017919">
    <property type="entry name" value="TFIIE/TFIIEa_HTH"/>
</dbReference>
<evidence type="ECO:0000313" key="3">
    <source>
        <dbReference type="Proteomes" id="UP000186804"/>
    </source>
</evidence>
<dbReference type="PANTHER" id="PTHR13097">
    <property type="entry name" value="TRANSCRIPTION INITIATION FACTOR IIE, ALPHA SUBUNIT"/>
    <property type="match status" value="1"/>
</dbReference>
<reference evidence="2 3" key="1">
    <citation type="submission" date="2016-10" db="EMBL/GenBank/DDBJ databases">
        <title>Reductive evolution of mitochondrial metabolism and differential evolution of invasion-related proteins in Cryptosporidium.</title>
        <authorList>
            <person name="Liu S."/>
            <person name="Roellig D.M."/>
            <person name="Guo Y."/>
            <person name="Li N."/>
            <person name="Frace M.A."/>
            <person name="Tang K."/>
            <person name="Zhang L."/>
            <person name="Feng Y."/>
            <person name="Xiao L."/>
        </authorList>
    </citation>
    <scope>NUCLEOTIDE SEQUENCE [LARGE SCALE GENOMIC DNA]</scope>
    <source>
        <strain evidence="2">30847</strain>
    </source>
</reference>
<organism evidence="2 3">
    <name type="scientific">Cryptosporidium andersoni</name>
    <dbReference type="NCBI Taxonomy" id="117008"/>
    <lineage>
        <taxon>Eukaryota</taxon>
        <taxon>Sar</taxon>
        <taxon>Alveolata</taxon>
        <taxon>Apicomplexa</taxon>
        <taxon>Conoidasida</taxon>
        <taxon>Coccidia</taxon>
        <taxon>Eucoccidiorida</taxon>
        <taxon>Eimeriorina</taxon>
        <taxon>Cryptosporidiidae</taxon>
        <taxon>Cryptosporidium</taxon>
    </lineage>
</organism>
<keyword evidence="3" id="KW-1185">Reference proteome</keyword>
<dbReference type="GO" id="GO:0006367">
    <property type="term" value="P:transcription initiation at RNA polymerase II promoter"/>
    <property type="evidence" value="ECO:0007669"/>
    <property type="project" value="InterPro"/>
</dbReference>
<dbReference type="OrthoDB" id="361102at2759"/>
<dbReference type="PANTHER" id="PTHR13097:SF7">
    <property type="entry name" value="GENERAL TRANSCRIPTION FACTOR IIE SUBUNIT 1"/>
    <property type="match status" value="1"/>
</dbReference>
<dbReference type="InterPro" id="IPR039997">
    <property type="entry name" value="TFE"/>
</dbReference>
<sequence>MPREEIYTDRSYQLQQEPYNADVFRTFVQILLRLFYDSPIIIVGDCLIREQKAYSDKDLAEKLSLSDRQVREALKILEDDFIILKEQRPTENSNSKSEGDSLNSGSSSLTFLNSTSNISNSSYVNIGFNRMSPMYYRINPHLPTVVEWQYNTIIHNVEEAIKEAASLDELVCRICNVKYTSLDALGLELSQDDGFFLCRYCNEKLQSGDSASFRQATKDKAERTRSQLQVLYNSLERVKNMYIPIFPLYQGKNEKLKQSRPIRQITDISKESNGTVASNNVVNSSNSMNSNLLRSPNNYLDLSESNTTLSFDSGTGKSFISSNVPKVKFGIKLSSNNISEDSGNKDNIGFSGFSKKVFNFSTTQELNNNRVNTNIGINKTALNKPEDNLDNNTSCIDKSQNSRNIEEPTLSISAINGKIFKISEITDDIINVMTDSEFLKYDELLQNYQTVGLLNS</sequence>
<evidence type="ECO:0000313" key="2">
    <source>
        <dbReference type="EMBL" id="OII77495.1"/>
    </source>
</evidence>
<dbReference type="Proteomes" id="UP000186804">
    <property type="component" value="Unassembled WGS sequence"/>
</dbReference>
<comment type="caution">
    <text evidence="2">The sequence shown here is derived from an EMBL/GenBank/DDBJ whole genome shotgun (WGS) entry which is preliminary data.</text>
</comment>
<gene>
    <name evidence="2" type="ORF">cand_016550</name>
</gene>
<evidence type="ECO:0000259" key="1">
    <source>
        <dbReference type="PROSITE" id="PS51344"/>
    </source>
</evidence>
<dbReference type="VEuPathDB" id="CryptoDB:cand_016550"/>
<dbReference type="InterPro" id="IPR002853">
    <property type="entry name" value="TFIIE_asu"/>
</dbReference>